<reference evidence="4" key="1">
    <citation type="journal article" date="2019" name="Int. J. Syst. Evol. Microbiol.">
        <title>The Global Catalogue of Microorganisms (GCM) 10K type strain sequencing project: providing services to taxonomists for standard genome sequencing and annotation.</title>
        <authorList>
            <consortium name="The Broad Institute Genomics Platform"/>
            <consortium name="The Broad Institute Genome Sequencing Center for Infectious Disease"/>
            <person name="Wu L."/>
            <person name="Ma J."/>
        </authorList>
    </citation>
    <scope>NUCLEOTIDE SEQUENCE [LARGE SCALE GENOMIC DNA]</scope>
    <source>
        <strain evidence="4">JCM 18720</strain>
    </source>
</reference>
<dbReference type="PANTHER" id="PTHR43149">
    <property type="entry name" value="ENOYL-COA HYDRATASE"/>
    <property type="match status" value="1"/>
</dbReference>
<evidence type="ECO:0000313" key="4">
    <source>
        <dbReference type="Proteomes" id="UP001501600"/>
    </source>
</evidence>
<evidence type="ECO:0000313" key="3">
    <source>
        <dbReference type="EMBL" id="GAA5192107.1"/>
    </source>
</evidence>
<dbReference type="PANTHER" id="PTHR43149:SF1">
    <property type="entry name" value="DELTA(3,5)-DELTA(2,4)-DIENOYL-COA ISOMERASE, MITOCHONDRIAL"/>
    <property type="match status" value="1"/>
</dbReference>
<dbReference type="SUPFAM" id="SSF52096">
    <property type="entry name" value="ClpP/crotonase"/>
    <property type="match status" value="1"/>
</dbReference>
<dbReference type="RefSeq" id="WP_345316964.1">
    <property type="nucleotide sequence ID" value="NZ_BAABLF010000013.1"/>
</dbReference>
<dbReference type="EMBL" id="BAABLF010000013">
    <property type="protein sequence ID" value="GAA5192107.1"/>
    <property type="molecule type" value="Genomic_DNA"/>
</dbReference>
<gene>
    <name evidence="3" type="ORF">GCM10025772_20450</name>
</gene>
<comment type="caution">
    <text evidence="3">The sequence shown here is derived from an EMBL/GenBank/DDBJ whole genome shotgun (WGS) entry which is preliminary data.</text>
</comment>
<sequence length="265" mass="29399">MDERVSVRIEGGIGYVCLQRPEKRNALDLKMFKAIVAVQKRLARAPDLRGVILSGAGEDFCSGLDVRSVTQAPTQVLRLLWKWWPARANLAQRVCTGWRDLPVPVMAVLHGRCWGGGLQIALGADFRFATPDCDLSVMEGRWGLLPDMGGNLALREQLRQDQALWLAMSADSVDAEQAKAMGLVTDLAADPMALARSRMAQLMERSPDALAATKRLFRRHGVPGQGRVMAAESWSQLRLLLGRNQRIATARSQGKSREYQPKARW</sequence>
<proteinExistence type="inferred from homology"/>
<dbReference type="InterPro" id="IPR001753">
    <property type="entry name" value="Enoyl-CoA_hydra/iso"/>
</dbReference>
<comment type="similarity">
    <text evidence="1 2">Belongs to the enoyl-CoA hydratase/isomerase family.</text>
</comment>
<dbReference type="Proteomes" id="UP001501600">
    <property type="component" value="Unassembled WGS sequence"/>
</dbReference>
<keyword evidence="4" id="KW-1185">Reference proteome</keyword>
<evidence type="ECO:0000256" key="1">
    <source>
        <dbReference type="ARBA" id="ARBA00005254"/>
    </source>
</evidence>
<dbReference type="Pfam" id="PF00378">
    <property type="entry name" value="ECH_1"/>
    <property type="match status" value="1"/>
</dbReference>
<protein>
    <submittedName>
        <fullName evidence="3">Crotonase/enoyl-CoA hydratase family protein</fullName>
    </submittedName>
</protein>
<dbReference type="InterPro" id="IPR018376">
    <property type="entry name" value="Enoyl-CoA_hyd/isom_CS"/>
</dbReference>
<accession>A0ABP9S9M4</accession>
<evidence type="ECO:0000256" key="2">
    <source>
        <dbReference type="RuleBase" id="RU003707"/>
    </source>
</evidence>
<dbReference type="Gene3D" id="3.90.226.10">
    <property type="entry name" value="2-enoyl-CoA Hydratase, Chain A, domain 1"/>
    <property type="match status" value="1"/>
</dbReference>
<organism evidence="3 4">
    <name type="scientific">Ferrimonas gelatinilytica</name>
    <dbReference type="NCBI Taxonomy" id="1255257"/>
    <lineage>
        <taxon>Bacteria</taxon>
        <taxon>Pseudomonadati</taxon>
        <taxon>Pseudomonadota</taxon>
        <taxon>Gammaproteobacteria</taxon>
        <taxon>Alteromonadales</taxon>
        <taxon>Ferrimonadaceae</taxon>
        <taxon>Ferrimonas</taxon>
    </lineage>
</organism>
<dbReference type="CDD" id="cd06558">
    <property type="entry name" value="crotonase-like"/>
    <property type="match status" value="1"/>
</dbReference>
<dbReference type="NCBIfam" id="NF005699">
    <property type="entry name" value="PRK07509.1"/>
    <property type="match status" value="1"/>
</dbReference>
<dbReference type="InterPro" id="IPR045002">
    <property type="entry name" value="Ech1-like"/>
</dbReference>
<name>A0ABP9S9M4_9GAMM</name>
<dbReference type="InterPro" id="IPR029045">
    <property type="entry name" value="ClpP/crotonase-like_dom_sf"/>
</dbReference>
<dbReference type="PROSITE" id="PS00166">
    <property type="entry name" value="ENOYL_COA_HYDRATASE"/>
    <property type="match status" value="1"/>
</dbReference>